<name>A0A835L2H5_SPOEX</name>
<keyword evidence="1" id="KW-0472">Membrane</keyword>
<dbReference type="AlphaFoldDB" id="A0A835L2H5"/>
<keyword evidence="3" id="KW-1185">Reference proteome</keyword>
<protein>
    <submittedName>
        <fullName evidence="2">Uncharacterized protein</fullName>
    </submittedName>
</protein>
<organism evidence="2 3">
    <name type="scientific">Spodoptera exigua</name>
    <name type="common">Beet armyworm</name>
    <name type="synonym">Noctua fulgens</name>
    <dbReference type="NCBI Taxonomy" id="7107"/>
    <lineage>
        <taxon>Eukaryota</taxon>
        <taxon>Metazoa</taxon>
        <taxon>Ecdysozoa</taxon>
        <taxon>Arthropoda</taxon>
        <taxon>Hexapoda</taxon>
        <taxon>Insecta</taxon>
        <taxon>Pterygota</taxon>
        <taxon>Neoptera</taxon>
        <taxon>Endopterygota</taxon>
        <taxon>Lepidoptera</taxon>
        <taxon>Glossata</taxon>
        <taxon>Ditrysia</taxon>
        <taxon>Noctuoidea</taxon>
        <taxon>Noctuidae</taxon>
        <taxon>Amphipyrinae</taxon>
        <taxon>Spodoptera</taxon>
    </lineage>
</organism>
<reference evidence="2" key="1">
    <citation type="submission" date="2020-08" db="EMBL/GenBank/DDBJ databases">
        <title>Spodoptera exigua strain:BAW_Kor-Di-RS1 Genome sequencing and assembly.</title>
        <authorList>
            <person name="Kim J."/>
            <person name="Nam H.Y."/>
            <person name="Kwon M."/>
            <person name="Choi J.H."/>
            <person name="Cho S.R."/>
            <person name="Kim G.-H."/>
        </authorList>
    </citation>
    <scope>NUCLEOTIDE SEQUENCE</scope>
    <source>
        <strain evidence="2">BAW_Kor-Di-RS1</strain>
        <tissue evidence="2">Whole-body</tissue>
    </source>
</reference>
<evidence type="ECO:0000313" key="3">
    <source>
        <dbReference type="Proteomes" id="UP000648187"/>
    </source>
</evidence>
<dbReference type="EMBL" id="JACKWZ010000654">
    <property type="protein sequence ID" value="KAF9405994.1"/>
    <property type="molecule type" value="Genomic_DNA"/>
</dbReference>
<feature type="transmembrane region" description="Helical" evidence="1">
    <location>
        <begin position="16"/>
        <end position="38"/>
    </location>
</feature>
<accession>A0A835L2H5</accession>
<sequence>MVCQDFPTININPASLALGGAVVLGTSIAVPFILKYYANEGNERYGRILDNAEFSADAVLEFAHQMLSGSHGLRGCPLRVACWAAQQEYANPRDIINQIVNNKLLASMVNSSAVEDAMISGRHGRSCSSYGPCPLQEHHVPMLMSNLAILTNTPGFK</sequence>
<keyword evidence="1" id="KW-0812">Transmembrane</keyword>
<evidence type="ECO:0000313" key="2">
    <source>
        <dbReference type="EMBL" id="KAF9405994.1"/>
    </source>
</evidence>
<dbReference type="Proteomes" id="UP000648187">
    <property type="component" value="Unassembled WGS sequence"/>
</dbReference>
<proteinExistence type="predicted"/>
<comment type="caution">
    <text evidence="2">The sequence shown here is derived from an EMBL/GenBank/DDBJ whole genome shotgun (WGS) entry which is preliminary data.</text>
</comment>
<gene>
    <name evidence="2" type="ORF">HW555_013471</name>
</gene>
<keyword evidence="1" id="KW-1133">Transmembrane helix</keyword>
<evidence type="ECO:0000256" key="1">
    <source>
        <dbReference type="SAM" id="Phobius"/>
    </source>
</evidence>